<evidence type="ECO:0000313" key="2">
    <source>
        <dbReference type="Proteomes" id="UP001222325"/>
    </source>
</evidence>
<dbReference type="EMBL" id="JARJCN010000037">
    <property type="protein sequence ID" value="KAJ7084636.1"/>
    <property type="molecule type" value="Genomic_DNA"/>
</dbReference>
<evidence type="ECO:0000313" key="1">
    <source>
        <dbReference type="EMBL" id="KAJ7084636.1"/>
    </source>
</evidence>
<gene>
    <name evidence="1" type="ORF">B0H15DRAFT_387452</name>
</gene>
<proteinExistence type="predicted"/>
<organism evidence="1 2">
    <name type="scientific">Mycena belliarum</name>
    <dbReference type="NCBI Taxonomy" id="1033014"/>
    <lineage>
        <taxon>Eukaryota</taxon>
        <taxon>Fungi</taxon>
        <taxon>Dikarya</taxon>
        <taxon>Basidiomycota</taxon>
        <taxon>Agaricomycotina</taxon>
        <taxon>Agaricomycetes</taxon>
        <taxon>Agaricomycetidae</taxon>
        <taxon>Agaricales</taxon>
        <taxon>Marasmiineae</taxon>
        <taxon>Mycenaceae</taxon>
        <taxon>Mycena</taxon>
    </lineage>
</organism>
<dbReference type="AlphaFoldDB" id="A0AAD6U1J7"/>
<comment type="caution">
    <text evidence="1">The sequence shown here is derived from an EMBL/GenBank/DDBJ whole genome shotgun (WGS) entry which is preliminary data.</text>
</comment>
<dbReference type="Proteomes" id="UP001222325">
    <property type="component" value="Unassembled WGS sequence"/>
</dbReference>
<accession>A0AAD6U1J7</accession>
<protein>
    <submittedName>
        <fullName evidence="1">Uncharacterized protein</fullName>
    </submittedName>
</protein>
<sequence>MTQKQLIQRASSSDLAVSLIHAITDILLLTRPDAKESRSRKAIEAGFGDRLKSVVHLVLALNRAIGADAVSEGLEAVFVEPGARFEPNMMETSYPEDGPGGARDSVVCTTAVGLRKKGRSAGADRDGKTMMVMKPKVLLSSTLLVLME</sequence>
<name>A0AAD6U1J7_9AGAR</name>
<reference evidence="1" key="1">
    <citation type="submission" date="2023-03" db="EMBL/GenBank/DDBJ databases">
        <title>Massive genome expansion in bonnet fungi (Mycena s.s.) driven by repeated elements and novel gene families across ecological guilds.</title>
        <authorList>
            <consortium name="Lawrence Berkeley National Laboratory"/>
            <person name="Harder C.B."/>
            <person name="Miyauchi S."/>
            <person name="Viragh M."/>
            <person name="Kuo A."/>
            <person name="Thoen E."/>
            <person name="Andreopoulos B."/>
            <person name="Lu D."/>
            <person name="Skrede I."/>
            <person name="Drula E."/>
            <person name="Henrissat B."/>
            <person name="Morin E."/>
            <person name="Kohler A."/>
            <person name="Barry K."/>
            <person name="LaButti K."/>
            <person name="Morin E."/>
            <person name="Salamov A."/>
            <person name="Lipzen A."/>
            <person name="Mereny Z."/>
            <person name="Hegedus B."/>
            <person name="Baldrian P."/>
            <person name="Stursova M."/>
            <person name="Weitz H."/>
            <person name="Taylor A."/>
            <person name="Grigoriev I.V."/>
            <person name="Nagy L.G."/>
            <person name="Martin F."/>
            <person name="Kauserud H."/>
        </authorList>
    </citation>
    <scope>NUCLEOTIDE SEQUENCE</scope>
    <source>
        <strain evidence="1">CBHHK173m</strain>
    </source>
</reference>
<keyword evidence="2" id="KW-1185">Reference proteome</keyword>